<gene>
    <name evidence="1" type="ORF">CRG98_049188</name>
</gene>
<accession>A0A2I0HFF7</accession>
<comment type="caution">
    <text evidence="1">The sequence shown here is derived from an EMBL/GenBank/DDBJ whole genome shotgun (WGS) entry which is preliminary data.</text>
</comment>
<sequence>MVRLVGARRDIEDGEINVAIILDDDDAGMQPLTMHV</sequence>
<evidence type="ECO:0000313" key="2">
    <source>
        <dbReference type="Proteomes" id="UP000233551"/>
    </source>
</evidence>
<name>A0A2I0HFF7_PUNGR</name>
<evidence type="ECO:0000313" key="1">
    <source>
        <dbReference type="EMBL" id="PKI26123.1"/>
    </source>
</evidence>
<dbReference type="AlphaFoldDB" id="A0A2I0HFF7"/>
<protein>
    <submittedName>
        <fullName evidence="1">Uncharacterized protein</fullName>
    </submittedName>
</protein>
<keyword evidence="2" id="KW-1185">Reference proteome</keyword>
<dbReference type="EMBL" id="PGOL01036551">
    <property type="protein sequence ID" value="PKI26123.1"/>
    <property type="molecule type" value="Genomic_DNA"/>
</dbReference>
<reference evidence="1 2" key="1">
    <citation type="submission" date="2017-11" db="EMBL/GenBank/DDBJ databases">
        <title>De-novo sequencing of pomegranate (Punica granatum L.) genome.</title>
        <authorList>
            <person name="Akparov Z."/>
            <person name="Amiraslanov A."/>
            <person name="Hajiyeva S."/>
            <person name="Abbasov M."/>
            <person name="Kaur K."/>
            <person name="Hamwieh A."/>
            <person name="Solovyev V."/>
            <person name="Salamov A."/>
            <person name="Braich B."/>
            <person name="Kosarev P."/>
            <person name="Mahmoud A."/>
            <person name="Hajiyev E."/>
            <person name="Babayeva S."/>
            <person name="Izzatullayeva V."/>
            <person name="Mammadov A."/>
            <person name="Mammadov A."/>
            <person name="Sharifova S."/>
            <person name="Ojaghi J."/>
            <person name="Eynullazada K."/>
            <person name="Bayramov B."/>
            <person name="Abdulazimova A."/>
            <person name="Shahmuradov I."/>
        </authorList>
    </citation>
    <scope>NUCLEOTIDE SEQUENCE [LARGE SCALE GENOMIC DNA]</scope>
    <source>
        <strain evidence="2">cv. AG2017</strain>
        <tissue evidence="1">Leaf</tissue>
    </source>
</reference>
<dbReference type="Proteomes" id="UP000233551">
    <property type="component" value="Unassembled WGS sequence"/>
</dbReference>
<proteinExistence type="predicted"/>
<organism evidence="1 2">
    <name type="scientific">Punica granatum</name>
    <name type="common">Pomegranate</name>
    <dbReference type="NCBI Taxonomy" id="22663"/>
    <lineage>
        <taxon>Eukaryota</taxon>
        <taxon>Viridiplantae</taxon>
        <taxon>Streptophyta</taxon>
        <taxon>Embryophyta</taxon>
        <taxon>Tracheophyta</taxon>
        <taxon>Spermatophyta</taxon>
        <taxon>Magnoliopsida</taxon>
        <taxon>eudicotyledons</taxon>
        <taxon>Gunneridae</taxon>
        <taxon>Pentapetalae</taxon>
        <taxon>rosids</taxon>
        <taxon>malvids</taxon>
        <taxon>Myrtales</taxon>
        <taxon>Lythraceae</taxon>
        <taxon>Punica</taxon>
    </lineage>
</organism>